<dbReference type="Pfam" id="PF19305">
    <property type="entry name" value="MmgE_PrpD_C"/>
    <property type="match status" value="1"/>
</dbReference>
<dbReference type="Pfam" id="PF03972">
    <property type="entry name" value="MmgE_PrpD_N"/>
    <property type="match status" value="1"/>
</dbReference>
<protein>
    <recommendedName>
        <fullName evidence="6">MmgE/PrpD family protein</fullName>
    </recommendedName>
</protein>
<reference evidence="5" key="1">
    <citation type="submission" date="2018-06" db="EMBL/GenBank/DDBJ databases">
        <authorList>
            <person name="Feng T."/>
            <person name="Jeon C.O."/>
        </authorList>
    </citation>
    <scope>NUCLEOTIDE SEQUENCE [LARGE SCALE GENOMIC DNA]</scope>
    <source>
        <strain evidence="5">S23</strain>
    </source>
</reference>
<dbReference type="GO" id="GO:0016829">
    <property type="term" value="F:lyase activity"/>
    <property type="evidence" value="ECO:0007669"/>
    <property type="project" value="InterPro"/>
</dbReference>
<dbReference type="Gene3D" id="3.30.1330.120">
    <property type="entry name" value="2-methylcitrate dehydratase PrpD"/>
    <property type="match status" value="1"/>
</dbReference>
<dbReference type="Gene3D" id="1.10.4100.10">
    <property type="entry name" value="2-methylcitrate dehydratase PrpD"/>
    <property type="match status" value="1"/>
</dbReference>
<dbReference type="InterPro" id="IPR045336">
    <property type="entry name" value="MmgE_PrpD_N"/>
</dbReference>
<dbReference type="PANTHER" id="PTHR16943:SF8">
    <property type="entry name" value="2-METHYLCITRATE DEHYDRATASE"/>
    <property type="match status" value="1"/>
</dbReference>
<dbReference type="Proteomes" id="UP000255165">
    <property type="component" value="Unassembled WGS sequence"/>
</dbReference>
<organism evidence="4 5">
    <name type="scientific">Cupriavidus lacunae</name>
    <dbReference type="NCBI Taxonomy" id="2666307"/>
    <lineage>
        <taxon>Bacteria</taxon>
        <taxon>Pseudomonadati</taxon>
        <taxon>Pseudomonadota</taxon>
        <taxon>Betaproteobacteria</taxon>
        <taxon>Burkholderiales</taxon>
        <taxon>Burkholderiaceae</taxon>
        <taxon>Cupriavidus</taxon>
    </lineage>
</organism>
<evidence type="ECO:0000313" key="5">
    <source>
        <dbReference type="Proteomes" id="UP000255165"/>
    </source>
</evidence>
<sequence>MMRLIDQIVDHALNTKFESFDTETVEAARLRLIDAIGCTVGGVEAPGNQALLDLVRSWGGASQATIISHGDRVPLQHAAMMNSVMCRSFDFEVTGPEAEGVNAGKMVGHVCSTTEPTALSVAEFTRASGKELLAAVILGGDIGARMAVADQFDFNKCFEVCGTANAFGATALVGRLMGANHDQLVNAFGILLHLMAGSFQSLWDGVDSFKLPGAMAASNSVIAVEMAMRGFKGVKDPLMSPQGYFALYGNKPCPENAVADLGRLYYVKGMHKLHPSCYGNHNPIESALEIVRTNVFDVQDIDEVILEVPPHRVNMFLNQPVQQGDAQPRLLFSIPYAIANVLMRREVRIEHYTEENLHVPELLELTQRVRLAPSDELSGNQHSRLVVTLRDGRRLSESRLTMPLGWADNPVEAHLVRQKYWRNMEFAGTVGPERAAQALAMLDNLENVEDVSPLAASLVR</sequence>
<evidence type="ECO:0000313" key="4">
    <source>
        <dbReference type="EMBL" id="RDK05819.1"/>
    </source>
</evidence>
<feature type="domain" description="MmgE/PrpD C-terminal" evidence="3">
    <location>
        <begin position="274"/>
        <end position="437"/>
    </location>
</feature>
<comment type="similarity">
    <text evidence="1">Belongs to the PrpD family.</text>
</comment>
<accession>A0A370NJP7</accession>
<gene>
    <name evidence="4" type="ORF">DN412_34790</name>
</gene>
<dbReference type="AlphaFoldDB" id="A0A370NJP7"/>
<name>A0A370NJP7_9BURK</name>
<evidence type="ECO:0000259" key="2">
    <source>
        <dbReference type="Pfam" id="PF03972"/>
    </source>
</evidence>
<keyword evidence="5" id="KW-1185">Reference proteome</keyword>
<dbReference type="PANTHER" id="PTHR16943">
    <property type="entry name" value="2-METHYLCITRATE DEHYDRATASE-RELATED"/>
    <property type="match status" value="1"/>
</dbReference>
<evidence type="ECO:0000259" key="3">
    <source>
        <dbReference type="Pfam" id="PF19305"/>
    </source>
</evidence>
<dbReference type="RefSeq" id="WP_115215728.1">
    <property type="nucleotide sequence ID" value="NZ_QKWJ01000081.1"/>
</dbReference>
<dbReference type="InterPro" id="IPR045337">
    <property type="entry name" value="MmgE_PrpD_C"/>
</dbReference>
<dbReference type="InterPro" id="IPR042183">
    <property type="entry name" value="MmgE/PrpD_sf_1"/>
</dbReference>
<comment type="caution">
    <text evidence="4">The sequence shown here is derived from an EMBL/GenBank/DDBJ whole genome shotgun (WGS) entry which is preliminary data.</text>
</comment>
<evidence type="ECO:0008006" key="6">
    <source>
        <dbReference type="Google" id="ProtNLM"/>
    </source>
</evidence>
<feature type="domain" description="MmgE/PrpD N-terminal" evidence="2">
    <location>
        <begin position="7"/>
        <end position="251"/>
    </location>
</feature>
<dbReference type="SUPFAM" id="SSF103378">
    <property type="entry name" value="2-methylcitrate dehydratase PrpD"/>
    <property type="match status" value="1"/>
</dbReference>
<dbReference type="EMBL" id="QKWJ01000081">
    <property type="protein sequence ID" value="RDK05819.1"/>
    <property type="molecule type" value="Genomic_DNA"/>
</dbReference>
<evidence type="ECO:0000256" key="1">
    <source>
        <dbReference type="ARBA" id="ARBA00006174"/>
    </source>
</evidence>
<dbReference type="InterPro" id="IPR042188">
    <property type="entry name" value="MmgE/PrpD_sf_2"/>
</dbReference>
<dbReference type="InterPro" id="IPR005656">
    <property type="entry name" value="MmgE_PrpD"/>
</dbReference>
<dbReference type="InterPro" id="IPR036148">
    <property type="entry name" value="MmgE/PrpD_sf"/>
</dbReference>
<proteinExistence type="inferred from homology"/>